<dbReference type="Pfam" id="PF03496">
    <property type="entry name" value="ADPrib_exo_Tox"/>
    <property type="match status" value="1"/>
</dbReference>
<dbReference type="InterPro" id="IPR003540">
    <property type="entry name" value="ADP-ribosyltransferase"/>
</dbReference>
<comment type="caution">
    <text evidence="2">The sequence shown here is derived from an EMBL/GenBank/DDBJ whole genome shotgun (WGS) entry which is preliminary data.</text>
</comment>
<dbReference type="RefSeq" id="WP_357984938.1">
    <property type="nucleotide sequence ID" value="NZ_JBFAIH010000020.1"/>
</dbReference>
<organism evidence="2 3">
    <name type="scientific">Nocardia fusca</name>
    <dbReference type="NCBI Taxonomy" id="941183"/>
    <lineage>
        <taxon>Bacteria</taxon>
        <taxon>Bacillati</taxon>
        <taxon>Actinomycetota</taxon>
        <taxon>Actinomycetes</taxon>
        <taxon>Mycobacteriales</taxon>
        <taxon>Nocardiaceae</taxon>
        <taxon>Nocardia</taxon>
    </lineage>
</organism>
<keyword evidence="3" id="KW-1185">Reference proteome</keyword>
<sequence length="163" mass="18354">MWWAIDTAGSGVDRQEITALETYTGTGSPEINAALREGRGMDFRHDIDNLRSALRKLPDYQGIVYRHIDLPEEILVEYQEGAVIKELGFMSTSTRPYALKKGNVHIVMVSFNGKSVKNYSADPDEEEFLFIDGTSYQIHTRNDRIEQGCLHSYISALQIAGLP</sequence>
<name>A0ABV3FGF1_9NOCA</name>
<protein>
    <submittedName>
        <fullName evidence="2">ADP-ribosyltransferase</fullName>
    </submittedName>
</protein>
<reference evidence="2 3" key="1">
    <citation type="submission" date="2024-06" db="EMBL/GenBank/DDBJ databases">
        <title>The Natural Products Discovery Center: Release of the First 8490 Sequenced Strains for Exploring Actinobacteria Biosynthetic Diversity.</title>
        <authorList>
            <person name="Kalkreuter E."/>
            <person name="Kautsar S.A."/>
            <person name="Yang D."/>
            <person name="Bader C.D."/>
            <person name="Teijaro C.N."/>
            <person name="Fluegel L."/>
            <person name="Davis C.M."/>
            <person name="Simpson J.R."/>
            <person name="Lauterbach L."/>
            <person name="Steele A.D."/>
            <person name="Gui C."/>
            <person name="Meng S."/>
            <person name="Li G."/>
            <person name="Viehrig K."/>
            <person name="Ye F."/>
            <person name="Su P."/>
            <person name="Kiefer A.F."/>
            <person name="Nichols A."/>
            <person name="Cepeda A.J."/>
            <person name="Yan W."/>
            <person name="Fan B."/>
            <person name="Jiang Y."/>
            <person name="Adhikari A."/>
            <person name="Zheng C.-J."/>
            <person name="Schuster L."/>
            <person name="Cowan T.M."/>
            <person name="Smanski M.J."/>
            <person name="Chevrette M.G."/>
            <person name="De Carvalho L.P.S."/>
            <person name="Shen B."/>
        </authorList>
    </citation>
    <scope>NUCLEOTIDE SEQUENCE [LARGE SCALE GENOMIC DNA]</scope>
    <source>
        <strain evidence="2 3">NPDC050671</strain>
    </source>
</reference>
<evidence type="ECO:0000313" key="3">
    <source>
        <dbReference type="Proteomes" id="UP001551658"/>
    </source>
</evidence>
<proteinExistence type="predicted"/>
<dbReference type="Gene3D" id="3.90.176.10">
    <property type="entry name" value="Toxin ADP-ribosyltransferase, Chain A, domain 1"/>
    <property type="match status" value="1"/>
</dbReference>
<evidence type="ECO:0000313" key="2">
    <source>
        <dbReference type="EMBL" id="MEV0366598.1"/>
    </source>
</evidence>
<accession>A0ABV3FGF1</accession>
<feature type="domain" description="ADP ribosyltransferase" evidence="1">
    <location>
        <begin position="14"/>
        <end position="149"/>
    </location>
</feature>
<dbReference type="EMBL" id="JBFAIH010000020">
    <property type="protein sequence ID" value="MEV0366598.1"/>
    <property type="molecule type" value="Genomic_DNA"/>
</dbReference>
<dbReference type="Proteomes" id="UP001551658">
    <property type="component" value="Unassembled WGS sequence"/>
</dbReference>
<dbReference type="SUPFAM" id="SSF56399">
    <property type="entry name" value="ADP-ribosylation"/>
    <property type="match status" value="1"/>
</dbReference>
<gene>
    <name evidence="2" type="ORF">AB0H72_28270</name>
</gene>
<evidence type="ECO:0000259" key="1">
    <source>
        <dbReference type="Pfam" id="PF03496"/>
    </source>
</evidence>
<dbReference type="PROSITE" id="PS51996">
    <property type="entry name" value="TR_MART"/>
    <property type="match status" value="1"/>
</dbReference>